<dbReference type="EMBL" id="CALNXI010000642">
    <property type="protein sequence ID" value="CAH3030571.1"/>
    <property type="molecule type" value="Genomic_DNA"/>
</dbReference>
<reference evidence="2 3" key="1">
    <citation type="submission" date="2022-05" db="EMBL/GenBank/DDBJ databases">
        <authorList>
            <consortium name="Genoscope - CEA"/>
            <person name="William W."/>
        </authorList>
    </citation>
    <scope>NUCLEOTIDE SEQUENCE [LARGE SCALE GENOMIC DNA]</scope>
</reference>
<sequence length="106" mass="11797">MALMQQGYQNYMAKRKLDFENITDENEPPSKRNTRSTQVSTAAAAEKEAALPDGTRLIDLDTFRKRLQSCTHCQSGPLSFYSVGDEVRHGLASTFVIIICPVCGKK</sequence>
<evidence type="ECO:0000313" key="2">
    <source>
        <dbReference type="EMBL" id="CAH3030571.1"/>
    </source>
</evidence>
<comment type="caution">
    <text evidence="2">The sequence shown here is derived from an EMBL/GenBank/DDBJ whole genome shotgun (WGS) entry which is preliminary data.</text>
</comment>
<organism evidence="2 3">
    <name type="scientific">Porites evermanni</name>
    <dbReference type="NCBI Taxonomy" id="104178"/>
    <lineage>
        <taxon>Eukaryota</taxon>
        <taxon>Metazoa</taxon>
        <taxon>Cnidaria</taxon>
        <taxon>Anthozoa</taxon>
        <taxon>Hexacorallia</taxon>
        <taxon>Scleractinia</taxon>
        <taxon>Fungiina</taxon>
        <taxon>Poritidae</taxon>
        <taxon>Porites</taxon>
    </lineage>
</organism>
<gene>
    <name evidence="2" type="ORF">PEVE_00038216</name>
</gene>
<feature type="region of interest" description="Disordered" evidence="1">
    <location>
        <begin position="19"/>
        <end position="48"/>
    </location>
</feature>
<evidence type="ECO:0000313" key="3">
    <source>
        <dbReference type="Proteomes" id="UP001159427"/>
    </source>
</evidence>
<protein>
    <submittedName>
        <fullName evidence="2">Uncharacterized protein</fullName>
    </submittedName>
</protein>
<keyword evidence="3" id="KW-1185">Reference proteome</keyword>
<name>A0ABN8MQJ2_9CNID</name>
<proteinExistence type="predicted"/>
<accession>A0ABN8MQJ2</accession>
<evidence type="ECO:0000256" key="1">
    <source>
        <dbReference type="SAM" id="MobiDB-lite"/>
    </source>
</evidence>
<dbReference type="Proteomes" id="UP001159427">
    <property type="component" value="Unassembled WGS sequence"/>
</dbReference>